<comment type="similarity">
    <text evidence="1">Belongs to the leucine-binding protein family.</text>
</comment>
<dbReference type="CDD" id="cd19981">
    <property type="entry name" value="PBP1_ABC_HAAT-like"/>
    <property type="match status" value="1"/>
</dbReference>
<evidence type="ECO:0000256" key="3">
    <source>
        <dbReference type="ARBA" id="ARBA00022729"/>
    </source>
</evidence>
<dbReference type="InterPro" id="IPR051010">
    <property type="entry name" value="BCAA_transport"/>
</dbReference>
<dbReference type="RefSeq" id="WP_133332392.1">
    <property type="nucleotide sequence ID" value="NZ_JAVGVR010000001.1"/>
</dbReference>
<evidence type="ECO:0000313" key="7">
    <source>
        <dbReference type="EMBL" id="MDQ6597024.1"/>
    </source>
</evidence>
<evidence type="ECO:0000313" key="9">
    <source>
        <dbReference type="Proteomes" id="UP000295132"/>
    </source>
</evidence>
<dbReference type="PROSITE" id="PS51257">
    <property type="entry name" value="PROKAR_LIPOPROTEIN"/>
    <property type="match status" value="1"/>
</dbReference>
<keyword evidence="2" id="KW-0813">Transport</keyword>
<feature type="signal peptide" evidence="5">
    <location>
        <begin position="1"/>
        <end position="24"/>
    </location>
</feature>
<protein>
    <submittedName>
        <fullName evidence="8">ABC transporter substrate-binding protein</fullName>
    </submittedName>
</protein>
<organism evidence="8 9">
    <name type="scientific">Bacillus salipaludis</name>
    <dbReference type="NCBI Taxonomy" id="2547811"/>
    <lineage>
        <taxon>Bacteria</taxon>
        <taxon>Bacillati</taxon>
        <taxon>Bacillota</taxon>
        <taxon>Bacilli</taxon>
        <taxon>Bacillales</taxon>
        <taxon>Bacillaceae</taxon>
        <taxon>Bacillus</taxon>
    </lineage>
</organism>
<accession>A0A4R5VZ36</accession>
<feature type="domain" description="Leucine-binding protein" evidence="6">
    <location>
        <begin position="36"/>
        <end position="373"/>
    </location>
</feature>
<dbReference type="PANTHER" id="PTHR30483:SF6">
    <property type="entry name" value="PERIPLASMIC BINDING PROTEIN OF ABC TRANSPORTER FOR NATURAL AMINO ACIDS"/>
    <property type="match status" value="1"/>
</dbReference>
<dbReference type="PANTHER" id="PTHR30483">
    <property type="entry name" value="LEUCINE-SPECIFIC-BINDING PROTEIN"/>
    <property type="match status" value="1"/>
</dbReference>
<dbReference type="AlphaFoldDB" id="A0A4R5VZ36"/>
<evidence type="ECO:0000259" key="6">
    <source>
        <dbReference type="Pfam" id="PF13458"/>
    </source>
</evidence>
<dbReference type="GO" id="GO:0006865">
    <property type="term" value="P:amino acid transport"/>
    <property type="evidence" value="ECO:0007669"/>
    <property type="project" value="UniProtKB-KW"/>
</dbReference>
<evidence type="ECO:0000256" key="1">
    <source>
        <dbReference type="ARBA" id="ARBA00010062"/>
    </source>
</evidence>
<dbReference type="Proteomes" id="UP000295132">
    <property type="component" value="Unassembled WGS sequence"/>
</dbReference>
<dbReference type="InterPro" id="IPR028082">
    <property type="entry name" value="Peripla_BP_I"/>
</dbReference>
<dbReference type="EMBL" id="SMYO01000001">
    <property type="protein sequence ID" value="TDK64767.1"/>
    <property type="molecule type" value="Genomic_DNA"/>
</dbReference>
<sequence length="383" mass="41489">MKKRSFILSGLLVISLLVTGCASNQSSGTTSSKDAIKIGWVGPLTGPTSTDGTLSRNAAQLAIEQFNKDGGVDGKKVELVAEDDQGKPEEALKAVQKLINSDKVSGIVGGGYSGPMKTVTPKIQSAKVPMVVAYAVHPDITKGGHYVNRVIYTADVQGKAMADYAVNDLKKKNIAVMYVDIDYGISIYNAFKTEAKKLGANIVIEKPFKMGDKDFSSVLTAVKESKPDALYVVGYYNEAAGIVTQSKELGINAQFLGVDGFDSPKFLELGKENTQGATFTTSFFATDTREAVQNFVKAWHDKYKDSEPDMLSSQSFDATEVILEAMKKAGTDREKLAKAINETKDFEGTSGKISFDAQHEVVKPVIFMTVKDGKFQYVKSLNY</sequence>
<keyword evidence="3 5" id="KW-0732">Signal</keyword>
<dbReference type="Gene3D" id="3.40.50.2300">
    <property type="match status" value="2"/>
</dbReference>
<evidence type="ECO:0000256" key="5">
    <source>
        <dbReference type="SAM" id="SignalP"/>
    </source>
</evidence>
<comment type="caution">
    <text evidence="8">The sequence shown here is derived from an EMBL/GenBank/DDBJ whole genome shotgun (WGS) entry which is preliminary data.</text>
</comment>
<dbReference type="EMBL" id="JAVGVR010000001">
    <property type="protein sequence ID" value="MDQ6597024.1"/>
    <property type="molecule type" value="Genomic_DNA"/>
</dbReference>
<dbReference type="PRINTS" id="PR00337">
    <property type="entry name" value="LEUILEVALBP"/>
</dbReference>
<feature type="chain" id="PRO_5044608875" evidence="5">
    <location>
        <begin position="25"/>
        <end position="383"/>
    </location>
</feature>
<dbReference type="InterPro" id="IPR028081">
    <property type="entry name" value="Leu-bd"/>
</dbReference>
<name>A0A4R5VZ36_9BACI</name>
<evidence type="ECO:0000313" key="10">
    <source>
        <dbReference type="Proteomes" id="UP001178888"/>
    </source>
</evidence>
<reference evidence="7" key="2">
    <citation type="submission" date="2023-08" db="EMBL/GenBank/DDBJ databases">
        <title>Nitrogen cycling bacteria in agricultural field soils.</title>
        <authorList>
            <person name="Jang J."/>
        </authorList>
    </citation>
    <scope>NUCLEOTIDE SEQUENCE</scope>
    <source>
        <strain evidence="7">PS3-36</strain>
    </source>
</reference>
<evidence type="ECO:0000256" key="4">
    <source>
        <dbReference type="ARBA" id="ARBA00022970"/>
    </source>
</evidence>
<keyword evidence="10" id="KW-1185">Reference proteome</keyword>
<keyword evidence="4" id="KW-0029">Amino-acid transport</keyword>
<evidence type="ECO:0000256" key="2">
    <source>
        <dbReference type="ARBA" id="ARBA00022448"/>
    </source>
</evidence>
<proteinExistence type="inferred from homology"/>
<dbReference type="Pfam" id="PF13458">
    <property type="entry name" value="Peripla_BP_6"/>
    <property type="match status" value="1"/>
</dbReference>
<gene>
    <name evidence="8" type="ORF">E2K98_00545</name>
    <name evidence="7" type="ORF">RCG21_11775</name>
</gene>
<dbReference type="InterPro" id="IPR000709">
    <property type="entry name" value="Leu_Ile_Val-bd"/>
</dbReference>
<evidence type="ECO:0000313" key="8">
    <source>
        <dbReference type="EMBL" id="TDK64767.1"/>
    </source>
</evidence>
<dbReference type="SUPFAM" id="SSF53822">
    <property type="entry name" value="Periplasmic binding protein-like I"/>
    <property type="match status" value="1"/>
</dbReference>
<reference evidence="8 9" key="1">
    <citation type="submission" date="2019-03" db="EMBL/GenBank/DDBJ databases">
        <title>Bacillus niacini sp. nov. a Nicotinate-Metabolizing Mesophile Isolated from Soil.</title>
        <authorList>
            <person name="Zhang G."/>
        </authorList>
    </citation>
    <scope>NUCLEOTIDE SEQUENCE [LARGE SCALE GENOMIC DNA]</scope>
    <source>
        <strain evidence="8 9">WN066</strain>
    </source>
</reference>
<dbReference type="Proteomes" id="UP001178888">
    <property type="component" value="Unassembled WGS sequence"/>
</dbReference>